<gene>
    <name evidence="2" type="ORF">PLEPLA_LOCUS42560</name>
</gene>
<evidence type="ECO:0000313" key="3">
    <source>
        <dbReference type="Proteomes" id="UP001153269"/>
    </source>
</evidence>
<organism evidence="2 3">
    <name type="scientific">Pleuronectes platessa</name>
    <name type="common">European plaice</name>
    <dbReference type="NCBI Taxonomy" id="8262"/>
    <lineage>
        <taxon>Eukaryota</taxon>
        <taxon>Metazoa</taxon>
        <taxon>Chordata</taxon>
        <taxon>Craniata</taxon>
        <taxon>Vertebrata</taxon>
        <taxon>Euteleostomi</taxon>
        <taxon>Actinopterygii</taxon>
        <taxon>Neopterygii</taxon>
        <taxon>Teleostei</taxon>
        <taxon>Neoteleostei</taxon>
        <taxon>Acanthomorphata</taxon>
        <taxon>Carangaria</taxon>
        <taxon>Pleuronectiformes</taxon>
        <taxon>Pleuronectoidei</taxon>
        <taxon>Pleuronectidae</taxon>
        <taxon>Pleuronectes</taxon>
    </lineage>
</organism>
<sequence length="74" mass="8353">MLAAAQPQTSQTVSEGRRGHEHDSNREGPVRPRGPHRARSVNRVIWPVRSHMIRGLQRRGRGAGTEAWRFSSES</sequence>
<keyword evidence="3" id="KW-1185">Reference proteome</keyword>
<reference evidence="2" key="1">
    <citation type="submission" date="2020-03" db="EMBL/GenBank/DDBJ databases">
        <authorList>
            <person name="Weist P."/>
        </authorList>
    </citation>
    <scope>NUCLEOTIDE SEQUENCE</scope>
</reference>
<dbReference type="EMBL" id="CADEAL010004226">
    <property type="protein sequence ID" value="CAB1454793.1"/>
    <property type="molecule type" value="Genomic_DNA"/>
</dbReference>
<feature type="region of interest" description="Disordered" evidence="1">
    <location>
        <begin position="1"/>
        <end position="43"/>
    </location>
</feature>
<evidence type="ECO:0000256" key="1">
    <source>
        <dbReference type="SAM" id="MobiDB-lite"/>
    </source>
</evidence>
<feature type="compositionally biased region" description="Basic and acidic residues" evidence="1">
    <location>
        <begin position="15"/>
        <end position="30"/>
    </location>
</feature>
<name>A0A9N7VT64_PLEPL</name>
<dbReference type="AlphaFoldDB" id="A0A9N7VT64"/>
<accession>A0A9N7VT64</accession>
<proteinExistence type="predicted"/>
<protein>
    <submittedName>
        <fullName evidence="2">Uncharacterized protein</fullName>
    </submittedName>
</protein>
<dbReference type="Proteomes" id="UP001153269">
    <property type="component" value="Unassembled WGS sequence"/>
</dbReference>
<feature type="compositionally biased region" description="Polar residues" evidence="1">
    <location>
        <begin position="1"/>
        <end position="14"/>
    </location>
</feature>
<comment type="caution">
    <text evidence="2">The sequence shown here is derived from an EMBL/GenBank/DDBJ whole genome shotgun (WGS) entry which is preliminary data.</text>
</comment>
<evidence type="ECO:0000313" key="2">
    <source>
        <dbReference type="EMBL" id="CAB1454793.1"/>
    </source>
</evidence>